<feature type="region of interest" description="Disordered" evidence="1">
    <location>
        <begin position="179"/>
        <end position="238"/>
    </location>
</feature>
<feature type="compositionally biased region" description="Polar residues" evidence="1">
    <location>
        <begin position="1"/>
        <end position="10"/>
    </location>
</feature>
<evidence type="ECO:0000313" key="3">
    <source>
        <dbReference type="Proteomes" id="UP000019484"/>
    </source>
</evidence>
<evidence type="ECO:0000256" key="1">
    <source>
        <dbReference type="SAM" id="MobiDB-lite"/>
    </source>
</evidence>
<feature type="region of interest" description="Disordered" evidence="1">
    <location>
        <begin position="1"/>
        <end position="47"/>
    </location>
</feature>
<feature type="compositionally biased region" description="Polar residues" evidence="1">
    <location>
        <begin position="224"/>
        <end position="236"/>
    </location>
</feature>
<sequence>MPPRSPTQAFEPTPALEHDPDNFSPLTRSDTLAVASDNSGNQNNPKAVRFSEAPASQLRGRHSIATTNVPLLPPVPSASQLPKHGFQITNTNSEVDITAYMDQCRLWNTQMRESHEAERRAWDIERTALKARIAELERRLNRTRDPKRRSSNDSSSNSLHSFRSDHYFGVDGTHQRRFISEPANAPPPVWKGPESTPPVTRVFSRDDDVAHLPSISENEPLPSLSKQISPTSSGQENVPVPIEQVDNTLDGITLKSGGLTSSFDTGITSPQFVSPIQSPPAQPKEGADGLFQVDVKSLLSPLDQKLRMHAGHTPMAYIGTDSSSLASTDGLSPQEEPLEPAPTKRPPLRPSENSDSYFSFTSAAKEQIDEPKDTIPEEQDPEQESSYEPDDDPALKGPLMLDPTAKTKAASTFLGIVDEKLVELVQQSEQEAGPSGSTEEKEPEKPSQETTHQEPDDEMPRLRIRASTNFGSAWGGDMPGRM</sequence>
<feature type="compositionally biased region" description="Low complexity" evidence="1">
    <location>
        <begin position="152"/>
        <end position="161"/>
    </location>
</feature>
<accession>W9YDL6</accession>
<dbReference type="GeneID" id="19163387"/>
<reference evidence="2 3" key="1">
    <citation type="submission" date="2013-03" db="EMBL/GenBank/DDBJ databases">
        <title>The Genome Sequence of Capronia coronata CBS 617.96.</title>
        <authorList>
            <consortium name="The Broad Institute Genomics Platform"/>
            <person name="Cuomo C."/>
            <person name="de Hoog S."/>
            <person name="Gorbushina A."/>
            <person name="Walker B."/>
            <person name="Young S.K."/>
            <person name="Zeng Q."/>
            <person name="Gargeya S."/>
            <person name="Fitzgerald M."/>
            <person name="Haas B."/>
            <person name="Abouelleil A."/>
            <person name="Allen A.W."/>
            <person name="Alvarado L."/>
            <person name="Arachchi H.M."/>
            <person name="Berlin A.M."/>
            <person name="Chapman S.B."/>
            <person name="Gainer-Dewar J."/>
            <person name="Goldberg J."/>
            <person name="Griggs A."/>
            <person name="Gujja S."/>
            <person name="Hansen M."/>
            <person name="Howarth C."/>
            <person name="Imamovic A."/>
            <person name="Ireland A."/>
            <person name="Larimer J."/>
            <person name="McCowan C."/>
            <person name="Murphy C."/>
            <person name="Pearson M."/>
            <person name="Poon T.W."/>
            <person name="Priest M."/>
            <person name="Roberts A."/>
            <person name="Saif S."/>
            <person name="Shea T."/>
            <person name="Sisk P."/>
            <person name="Sykes S."/>
            <person name="Wortman J."/>
            <person name="Nusbaum C."/>
            <person name="Birren B."/>
        </authorList>
    </citation>
    <scope>NUCLEOTIDE SEQUENCE [LARGE SCALE GENOMIC DNA]</scope>
    <source>
        <strain evidence="2 3">CBS 617.96</strain>
    </source>
</reference>
<dbReference type="STRING" id="1182541.W9YDL6"/>
<protein>
    <submittedName>
        <fullName evidence="2">Uncharacterized protein</fullName>
    </submittedName>
</protein>
<comment type="caution">
    <text evidence="2">The sequence shown here is derived from an EMBL/GenBank/DDBJ whole genome shotgun (WGS) entry which is preliminary data.</text>
</comment>
<feature type="region of interest" description="Disordered" evidence="1">
    <location>
        <begin position="140"/>
        <end position="166"/>
    </location>
</feature>
<evidence type="ECO:0000313" key="2">
    <source>
        <dbReference type="EMBL" id="EXJ80394.1"/>
    </source>
</evidence>
<dbReference type="OrthoDB" id="5427699at2759"/>
<proteinExistence type="predicted"/>
<gene>
    <name evidence="2" type="ORF">A1O1_08538</name>
</gene>
<feature type="compositionally biased region" description="Pro residues" evidence="1">
    <location>
        <begin position="339"/>
        <end position="349"/>
    </location>
</feature>
<feature type="compositionally biased region" description="Polar residues" evidence="1">
    <location>
        <begin position="24"/>
        <end position="45"/>
    </location>
</feature>
<dbReference type="AlphaFoldDB" id="W9YDL6"/>
<feature type="compositionally biased region" description="Gly residues" evidence="1">
    <location>
        <begin position="473"/>
        <end position="482"/>
    </location>
</feature>
<feature type="region of interest" description="Disordered" evidence="1">
    <location>
        <begin position="315"/>
        <end position="403"/>
    </location>
</feature>
<feature type="region of interest" description="Disordered" evidence="1">
    <location>
        <begin position="425"/>
        <end position="482"/>
    </location>
</feature>
<feature type="compositionally biased region" description="Basic and acidic residues" evidence="1">
    <location>
        <begin position="366"/>
        <end position="375"/>
    </location>
</feature>
<feature type="compositionally biased region" description="Acidic residues" evidence="1">
    <location>
        <begin position="376"/>
        <end position="392"/>
    </location>
</feature>
<dbReference type="Proteomes" id="UP000019484">
    <property type="component" value="Unassembled WGS sequence"/>
</dbReference>
<feature type="compositionally biased region" description="Basic and acidic residues" evidence="1">
    <location>
        <begin position="140"/>
        <end position="151"/>
    </location>
</feature>
<feature type="compositionally biased region" description="Polar residues" evidence="1">
    <location>
        <begin position="320"/>
        <end position="331"/>
    </location>
</feature>
<organism evidence="2 3">
    <name type="scientific">Capronia coronata CBS 617.96</name>
    <dbReference type="NCBI Taxonomy" id="1182541"/>
    <lineage>
        <taxon>Eukaryota</taxon>
        <taxon>Fungi</taxon>
        <taxon>Dikarya</taxon>
        <taxon>Ascomycota</taxon>
        <taxon>Pezizomycotina</taxon>
        <taxon>Eurotiomycetes</taxon>
        <taxon>Chaetothyriomycetidae</taxon>
        <taxon>Chaetothyriales</taxon>
        <taxon>Herpotrichiellaceae</taxon>
        <taxon>Capronia</taxon>
    </lineage>
</organism>
<dbReference type="EMBL" id="AMWN01000008">
    <property type="protein sequence ID" value="EXJ80394.1"/>
    <property type="molecule type" value="Genomic_DNA"/>
</dbReference>
<dbReference type="RefSeq" id="XP_007727588.1">
    <property type="nucleotide sequence ID" value="XM_007729398.1"/>
</dbReference>
<keyword evidence="3" id="KW-1185">Reference proteome</keyword>
<feature type="compositionally biased region" description="Polar residues" evidence="1">
    <location>
        <begin position="351"/>
        <end position="364"/>
    </location>
</feature>
<dbReference type="eggNOG" id="ENOG502QQ2D">
    <property type="taxonomic scope" value="Eukaryota"/>
</dbReference>
<feature type="compositionally biased region" description="Basic and acidic residues" evidence="1">
    <location>
        <begin position="438"/>
        <end position="461"/>
    </location>
</feature>
<name>W9YDL6_9EURO</name>
<dbReference type="HOGENOM" id="CLU_052079_1_0_1"/>